<organism evidence="2 3">
    <name type="scientific">Candidatus Chromulinivorax destructor</name>
    <dbReference type="NCBI Taxonomy" id="2066483"/>
    <lineage>
        <taxon>Bacteria</taxon>
        <taxon>Candidatus Babelota</taxon>
        <taxon>Candidatus Babeliae</taxon>
        <taxon>Candidatus Babeliales</taxon>
        <taxon>Candidatus Chromulinivoraceae</taxon>
        <taxon>Candidatus Chromulinivorax</taxon>
    </lineage>
</organism>
<reference evidence="2 3" key="1">
    <citation type="submission" date="2017-12" db="EMBL/GenBank/DDBJ databases">
        <title>Chromulinavorax destructans is a abundant pathogen of dominant heterotrophic picoflagllates.</title>
        <authorList>
            <person name="Deeg C.M."/>
            <person name="Zimmer M."/>
            <person name="Suttle C.A."/>
        </authorList>
    </citation>
    <scope>NUCLEOTIDE SEQUENCE [LARGE SCALE GENOMIC DNA]</scope>
    <source>
        <strain evidence="2 3">SeV1</strain>
    </source>
</reference>
<dbReference type="OrthoDB" id="9799918at2"/>
<proteinExistence type="predicted"/>
<sequence>MLDKSKIVAALQGASKDLFVGFIQEVDIVSKVWEKIATDDTFLAKVHARKQPILVPLWKGLLGIVFDITLQTSNYSVLSVDGSQIYYDKHQGPPCFLINIGFIQLRYGLSGKAVAYGSHPILTTQLGAENDYGSPDFVNMQRESHEFIAAFEQMKQLQTELGSHDSVCLFDGSLIFFHLDTKDMELKEQFLDEYCQVLQKFHDHNMLVAGYMSLPRTKELVNLCKLELAQFDAATLEHTSLIDRLTDVDIVDLYLKKGQRSIIFKSLASISYLYPENLKPYFCYLHVGSEIVRLEFPAWIALSDELVNKVCSIAFDQAQKGHGYPVCLFEAHEQAVIKSIDREFFYRMIEKLSQKQAKSYLISQKSIKKQQPIL</sequence>
<dbReference type="RefSeq" id="WP_115585988.1">
    <property type="nucleotide sequence ID" value="NZ_CP025544.1"/>
</dbReference>
<dbReference type="EMBL" id="CP025544">
    <property type="protein sequence ID" value="AXK60973.1"/>
    <property type="molecule type" value="Genomic_DNA"/>
</dbReference>
<accession>A0A345ZCF6</accession>
<dbReference type="SMART" id="SM00933">
    <property type="entry name" value="NurA"/>
    <property type="match status" value="1"/>
</dbReference>
<evidence type="ECO:0000259" key="1">
    <source>
        <dbReference type="SMART" id="SM00933"/>
    </source>
</evidence>
<dbReference type="Pfam" id="PF09376">
    <property type="entry name" value="NurA"/>
    <property type="match status" value="1"/>
</dbReference>
<dbReference type="KEGG" id="cdes:C0J27_04540"/>
<dbReference type="Proteomes" id="UP000254834">
    <property type="component" value="Chromosome"/>
</dbReference>
<name>A0A345ZCF6_9BACT</name>
<evidence type="ECO:0000313" key="2">
    <source>
        <dbReference type="EMBL" id="AXK60973.1"/>
    </source>
</evidence>
<dbReference type="InterPro" id="IPR018977">
    <property type="entry name" value="NurA_domain"/>
</dbReference>
<dbReference type="AlphaFoldDB" id="A0A345ZCF6"/>
<evidence type="ECO:0000313" key="3">
    <source>
        <dbReference type="Proteomes" id="UP000254834"/>
    </source>
</evidence>
<feature type="domain" description="NurA" evidence="1">
    <location>
        <begin position="75"/>
        <end position="337"/>
    </location>
</feature>
<gene>
    <name evidence="2" type="ORF">C0J27_04540</name>
</gene>
<protein>
    <recommendedName>
        <fullName evidence="1">NurA domain-containing protein</fullName>
    </recommendedName>
</protein>
<keyword evidence="3" id="KW-1185">Reference proteome</keyword>